<comment type="caution">
    <text evidence="1">The sequence shown here is derived from an EMBL/GenBank/DDBJ whole genome shotgun (WGS) entry which is preliminary data.</text>
</comment>
<gene>
    <name evidence="1" type="ORF">PF008_g11601</name>
</gene>
<dbReference type="Proteomes" id="UP000486351">
    <property type="component" value="Unassembled WGS sequence"/>
</dbReference>
<reference evidence="1 2" key="1">
    <citation type="submission" date="2018-09" db="EMBL/GenBank/DDBJ databases">
        <title>Genomic investigation of the strawberry pathogen Phytophthora fragariae indicates pathogenicity is determined by transcriptional variation in three key races.</title>
        <authorList>
            <person name="Adams T.M."/>
            <person name="Armitage A.D."/>
            <person name="Sobczyk M.K."/>
            <person name="Bates H.J."/>
            <person name="Dunwell J.M."/>
            <person name="Nellist C.F."/>
            <person name="Harrison R.J."/>
        </authorList>
    </citation>
    <scope>NUCLEOTIDE SEQUENCE [LARGE SCALE GENOMIC DNA]</scope>
    <source>
        <strain evidence="1 2">NOV-77</strain>
    </source>
</reference>
<sequence>MRCAQRSQPPAAAAVHPDRAYASVSALPALELRALVKDSVRAECKGNFLPPIALDRCSTGKTAKGTHVAVATWVHGVFFCFQLFVGAGTESSGIAWSHVAASVAARVDSLAVHETSSLATKRKNEQQDPANRPWLR</sequence>
<evidence type="ECO:0000313" key="2">
    <source>
        <dbReference type="Proteomes" id="UP000486351"/>
    </source>
</evidence>
<accession>A0A6G0RQF5</accession>
<proteinExistence type="predicted"/>
<dbReference type="EMBL" id="QXFY01000625">
    <property type="protein sequence ID" value="KAE9339385.1"/>
    <property type="molecule type" value="Genomic_DNA"/>
</dbReference>
<dbReference type="AlphaFoldDB" id="A0A6G0RQF5"/>
<organism evidence="1 2">
    <name type="scientific">Phytophthora fragariae</name>
    <dbReference type="NCBI Taxonomy" id="53985"/>
    <lineage>
        <taxon>Eukaryota</taxon>
        <taxon>Sar</taxon>
        <taxon>Stramenopiles</taxon>
        <taxon>Oomycota</taxon>
        <taxon>Peronosporomycetes</taxon>
        <taxon>Peronosporales</taxon>
        <taxon>Peronosporaceae</taxon>
        <taxon>Phytophthora</taxon>
    </lineage>
</organism>
<evidence type="ECO:0000313" key="1">
    <source>
        <dbReference type="EMBL" id="KAE9339385.1"/>
    </source>
</evidence>
<name>A0A6G0RQF5_9STRA</name>
<protein>
    <submittedName>
        <fullName evidence="1">Uncharacterized protein</fullName>
    </submittedName>
</protein>